<dbReference type="FunFam" id="3.40.50.1100:FF:000118">
    <property type="entry name" value="Related to CYS4-cystathionine beta-synthase"/>
    <property type="match status" value="1"/>
</dbReference>
<dbReference type="InterPro" id="IPR001216">
    <property type="entry name" value="P-phosphate_BS"/>
</dbReference>
<keyword evidence="3" id="KW-0663">Pyridoxal phosphate</keyword>
<dbReference type="InterPro" id="IPR046342">
    <property type="entry name" value="CBS_dom_sf"/>
</dbReference>
<dbReference type="AlphaFoldDB" id="A0A1X2HZD8"/>
<dbReference type="InterPro" id="IPR000644">
    <property type="entry name" value="CBS_dom"/>
</dbReference>
<dbReference type="InterPro" id="IPR036052">
    <property type="entry name" value="TrpB-like_PALP_sf"/>
</dbReference>
<dbReference type="Pfam" id="PF00571">
    <property type="entry name" value="CBS"/>
    <property type="match status" value="2"/>
</dbReference>
<accession>A0A1X2HZD8</accession>
<reference evidence="6 7" key="1">
    <citation type="submission" date="2016-07" db="EMBL/GenBank/DDBJ databases">
        <title>Pervasive Adenine N6-methylation of Active Genes in Fungi.</title>
        <authorList>
            <consortium name="DOE Joint Genome Institute"/>
            <person name="Mondo S.J."/>
            <person name="Dannebaum R.O."/>
            <person name="Kuo R.C."/>
            <person name="Labutti K."/>
            <person name="Haridas S."/>
            <person name="Kuo A."/>
            <person name="Salamov A."/>
            <person name="Ahrendt S.R."/>
            <person name="Lipzen A."/>
            <person name="Sullivan W."/>
            <person name="Andreopoulos W.B."/>
            <person name="Clum A."/>
            <person name="Lindquist E."/>
            <person name="Daum C."/>
            <person name="Ramamoorthy G.K."/>
            <person name="Gryganskyi A."/>
            <person name="Culley D."/>
            <person name="Magnuson J.K."/>
            <person name="James T.Y."/>
            <person name="O'Malley M.A."/>
            <person name="Stajich J.E."/>
            <person name="Spatafora J.W."/>
            <person name="Visel A."/>
            <person name="Grigoriev I.V."/>
        </authorList>
    </citation>
    <scope>NUCLEOTIDE SEQUENCE [LARGE SCALE GENOMIC DNA]</scope>
    <source>
        <strain evidence="6 7">NRRL 1336</strain>
    </source>
</reference>
<dbReference type="STRING" id="90262.A0A1X2HZD8"/>
<evidence type="ECO:0000256" key="2">
    <source>
        <dbReference type="ARBA" id="ARBA00007103"/>
    </source>
</evidence>
<dbReference type="Pfam" id="PF00291">
    <property type="entry name" value="PALP"/>
    <property type="match status" value="1"/>
</dbReference>
<dbReference type="SMART" id="SM00116">
    <property type="entry name" value="CBS"/>
    <property type="match status" value="2"/>
</dbReference>
<comment type="similarity">
    <text evidence="2">Belongs to the cysteine synthase/cystathionine beta-synthase family.</text>
</comment>
<dbReference type="PROSITE" id="PS51371">
    <property type="entry name" value="CBS"/>
    <property type="match status" value="1"/>
</dbReference>
<comment type="caution">
    <text evidence="6">The sequence shown here is derived from an EMBL/GenBank/DDBJ whole genome shotgun (WGS) entry which is preliminary data.</text>
</comment>
<evidence type="ECO:0000256" key="4">
    <source>
        <dbReference type="PROSITE-ProRule" id="PRU00703"/>
    </source>
</evidence>
<dbReference type="PANTHER" id="PTHR10314">
    <property type="entry name" value="CYSTATHIONINE BETA-SYNTHASE"/>
    <property type="match status" value="1"/>
</dbReference>
<keyword evidence="4" id="KW-0129">CBS domain</keyword>
<gene>
    <name evidence="6" type="ORF">BCR42DRAFT_384114</name>
</gene>
<comment type="cofactor">
    <cofactor evidence="1">
        <name>pyridoxal 5'-phosphate</name>
        <dbReference type="ChEBI" id="CHEBI:597326"/>
    </cofactor>
</comment>
<evidence type="ECO:0000313" key="7">
    <source>
        <dbReference type="Proteomes" id="UP000193560"/>
    </source>
</evidence>
<evidence type="ECO:0000313" key="6">
    <source>
        <dbReference type="EMBL" id="ORZ06028.1"/>
    </source>
</evidence>
<dbReference type="EMBL" id="MCGE01000041">
    <property type="protein sequence ID" value="ORZ06028.1"/>
    <property type="molecule type" value="Genomic_DNA"/>
</dbReference>
<dbReference type="InterPro" id="IPR001926">
    <property type="entry name" value="TrpB-like_PALP"/>
</dbReference>
<proteinExistence type="inferred from homology"/>
<dbReference type="OrthoDB" id="2536440at2759"/>
<evidence type="ECO:0000256" key="1">
    <source>
        <dbReference type="ARBA" id="ARBA00001933"/>
    </source>
</evidence>
<evidence type="ECO:0000259" key="5">
    <source>
        <dbReference type="PROSITE" id="PS51371"/>
    </source>
</evidence>
<dbReference type="Gene3D" id="3.40.50.1100">
    <property type="match status" value="2"/>
</dbReference>
<feature type="domain" description="CBS" evidence="5">
    <location>
        <begin position="363"/>
        <end position="420"/>
    </location>
</feature>
<dbReference type="Proteomes" id="UP000193560">
    <property type="component" value="Unassembled WGS sequence"/>
</dbReference>
<dbReference type="SUPFAM" id="SSF54631">
    <property type="entry name" value="CBS-domain pair"/>
    <property type="match status" value="1"/>
</dbReference>
<dbReference type="InterPro" id="IPR050214">
    <property type="entry name" value="Cys_Synth/Cystath_Beta-Synth"/>
</dbReference>
<dbReference type="SUPFAM" id="SSF53686">
    <property type="entry name" value="Tryptophan synthase beta subunit-like PLP-dependent enzymes"/>
    <property type="match status" value="1"/>
</dbReference>
<dbReference type="Gene3D" id="3.10.580.10">
    <property type="entry name" value="CBS-domain"/>
    <property type="match status" value="1"/>
</dbReference>
<organism evidence="6 7">
    <name type="scientific">Absidia repens</name>
    <dbReference type="NCBI Taxonomy" id="90262"/>
    <lineage>
        <taxon>Eukaryota</taxon>
        <taxon>Fungi</taxon>
        <taxon>Fungi incertae sedis</taxon>
        <taxon>Mucoromycota</taxon>
        <taxon>Mucoromycotina</taxon>
        <taxon>Mucoromycetes</taxon>
        <taxon>Mucorales</taxon>
        <taxon>Cunninghamellaceae</taxon>
        <taxon>Absidia</taxon>
    </lineage>
</organism>
<keyword evidence="7" id="KW-1185">Reference proteome</keyword>
<dbReference type="PROSITE" id="PS00901">
    <property type="entry name" value="CYS_SYNTHASE"/>
    <property type="match status" value="1"/>
</dbReference>
<dbReference type="GO" id="GO:0006535">
    <property type="term" value="P:cysteine biosynthetic process from serine"/>
    <property type="evidence" value="ECO:0007669"/>
    <property type="project" value="InterPro"/>
</dbReference>
<name>A0A1X2HZD8_9FUNG</name>
<sequence length="493" mass="54302">MPDLPPPPITDDLFAGVGLTPMLRVGTHSNVEILAKLEYTNPTGSIKDRVAKHLLQEYERRSHVDASTQSLNTRSKILIIPTSGNLGISLATLAARHRYHRVICIVPERTSQDRVALLKALGVEIIRSPNEARPEAPESASSVAARLAEQLSVSSSVAVMDETTLMNGAFNGLAEELIQQTEGSFDYLFAGVESGATITGLAHYLKAKMPNLKVIGVEPVESVLSNATLTNTRSDWRVEDLGNNVIPSSLDKSVVDDWVKISDKEAYSTARRLIRDQGILCGPSSGAAISAAIRYANHHTPENHSTQDYRSVAILNDSAKNYTSTLLNDEWIFENDLADELMTKDLEYISNDRYRAASVEDLQLPAAMTITPTTTVARAIDLMMEREYSQLPVVHSENKKLIGYVSLASLQARLDDGSSKANDQIETCMFSFKHAKSSGMAYQLITPDTSLTDLAKFFEKNSFAVVTDVNRKWCLGLATKYDLISFLHRRQIL</sequence>
<protein>
    <submittedName>
        <fullName evidence="6">Tryptophan synthase beta subunit-like PLP-dependent enzyme</fullName>
    </submittedName>
</protein>
<dbReference type="CDD" id="cd01561">
    <property type="entry name" value="CBS_like"/>
    <property type="match status" value="1"/>
</dbReference>
<evidence type="ECO:0000256" key="3">
    <source>
        <dbReference type="ARBA" id="ARBA00022898"/>
    </source>
</evidence>